<dbReference type="InterPro" id="IPR036047">
    <property type="entry name" value="F-box-like_dom_sf"/>
</dbReference>
<dbReference type="CDD" id="cd22162">
    <property type="entry name" value="F-box_AtSKIP3-like"/>
    <property type="match status" value="1"/>
</dbReference>
<name>A0A8K0N7A3_COCNU</name>
<reference evidence="2" key="1">
    <citation type="journal article" date="2017" name="Gigascience">
        <title>The genome draft of coconut (Cocos nucifera).</title>
        <authorList>
            <person name="Xiao Y."/>
            <person name="Xu P."/>
            <person name="Fan H."/>
            <person name="Baudouin L."/>
            <person name="Xia W."/>
            <person name="Bocs S."/>
            <person name="Xu J."/>
            <person name="Li Q."/>
            <person name="Guo A."/>
            <person name="Zhou L."/>
            <person name="Li J."/>
            <person name="Wu Y."/>
            <person name="Ma Z."/>
            <person name="Armero A."/>
            <person name="Issali A.E."/>
            <person name="Liu N."/>
            <person name="Peng M."/>
            <person name="Yang Y."/>
        </authorList>
    </citation>
    <scope>NUCLEOTIDE SEQUENCE</scope>
    <source>
        <tissue evidence="2">Spear leaf of Hainan Tall coconut</tissue>
    </source>
</reference>
<accession>A0A8K0N7A3</accession>
<sequence length="267" mass="30083">METDGGKIFSLPEECISHVISLTSPLDSCRSSAVSTTFRSAASSDTVWEHFLPSDYKSILSRAVHPVEYSSKRELFFRLCDPILIDDGKMEVTLSFKRFSEVAQLLLVWWLEIRGKIESRMLTPKTTYGAYLIYKVDQAASQGLDFPNQETTVKLGAQVSKHTVKISPDDAETRRNSRMFWRFLNWRGMMLVPLAQDAGENNNAARAPRARADGWMEMEMGEFYNDEGEDGEVEMSLMEVEGGDCKSGLIIQGIEMRPKKLGGRASM</sequence>
<dbReference type="InterPro" id="IPR001810">
    <property type="entry name" value="F-box_dom"/>
</dbReference>
<feature type="domain" description="F-box" evidence="1">
    <location>
        <begin position="5"/>
        <end position="51"/>
    </location>
</feature>
<comment type="caution">
    <text evidence="2">The sequence shown here is derived from an EMBL/GenBank/DDBJ whole genome shotgun (WGS) entry which is preliminary data.</text>
</comment>
<evidence type="ECO:0000313" key="2">
    <source>
        <dbReference type="EMBL" id="KAG1359727.1"/>
    </source>
</evidence>
<dbReference type="PROSITE" id="PS50181">
    <property type="entry name" value="FBOX"/>
    <property type="match status" value="1"/>
</dbReference>
<dbReference type="PANTHER" id="PTHR32278:SF111">
    <property type="entry name" value="F-BOX PROTEIN PP2-B12-RELATED"/>
    <property type="match status" value="1"/>
</dbReference>
<reference evidence="2" key="2">
    <citation type="submission" date="2019-07" db="EMBL/GenBank/DDBJ databases">
        <authorList>
            <person name="Yang Y."/>
            <person name="Bocs S."/>
            <person name="Baudouin L."/>
        </authorList>
    </citation>
    <scope>NUCLEOTIDE SEQUENCE</scope>
    <source>
        <tissue evidence="2">Spear leaf of Hainan Tall coconut</tissue>
    </source>
</reference>
<dbReference type="SUPFAM" id="SSF81383">
    <property type="entry name" value="F-box domain"/>
    <property type="match status" value="1"/>
</dbReference>
<dbReference type="Proteomes" id="UP000797356">
    <property type="component" value="Chromosome 8"/>
</dbReference>
<gene>
    <name evidence="2" type="ORF">COCNU_08G011730</name>
</gene>
<organism evidence="2 3">
    <name type="scientific">Cocos nucifera</name>
    <name type="common">Coconut palm</name>
    <dbReference type="NCBI Taxonomy" id="13894"/>
    <lineage>
        <taxon>Eukaryota</taxon>
        <taxon>Viridiplantae</taxon>
        <taxon>Streptophyta</taxon>
        <taxon>Embryophyta</taxon>
        <taxon>Tracheophyta</taxon>
        <taxon>Spermatophyta</taxon>
        <taxon>Magnoliopsida</taxon>
        <taxon>Liliopsida</taxon>
        <taxon>Arecaceae</taxon>
        <taxon>Arecoideae</taxon>
        <taxon>Cocoseae</taxon>
        <taxon>Attaleinae</taxon>
        <taxon>Cocos</taxon>
    </lineage>
</organism>
<evidence type="ECO:0000259" key="1">
    <source>
        <dbReference type="PROSITE" id="PS50181"/>
    </source>
</evidence>
<dbReference type="EMBL" id="CM017879">
    <property type="protein sequence ID" value="KAG1359727.1"/>
    <property type="molecule type" value="Genomic_DNA"/>
</dbReference>
<protein>
    <submittedName>
        <fullName evidence="2">F-box protein</fullName>
    </submittedName>
</protein>
<proteinExistence type="predicted"/>
<dbReference type="Gene3D" id="1.20.1280.50">
    <property type="match status" value="1"/>
</dbReference>
<keyword evidence="3" id="KW-1185">Reference proteome</keyword>
<dbReference type="Pfam" id="PF00646">
    <property type="entry name" value="F-box"/>
    <property type="match status" value="1"/>
</dbReference>
<dbReference type="AlphaFoldDB" id="A0A8K0N7A3"/>
<dbReference type="PANTHER" id="PTHR32278">
    <property type="entry name" value="F-BOX DOMAIN-CONTAINING PROTEIN"/>
    <property type="match status" value="1"/>
</dbReference>
<dbReference type="OrthoDB" id="1918565at2759"/>
<dbReference type="SMART" id="SM00256">
    <property type="entry name" value="FBOX"/>
    <property type="match status" value="1"/>
</dbReference>
<dbReference type="InterPro" id="IPR025886">
    <property type="entry name" value="PP2-like"/>
</dbReference>
<evidence type="ECO:0000313" key="3">
    <source>
        <dbReference type="Proteomes" id="UP000797356"/>
    </source>
</evidence>
<dbReference type="Pfam" id="PF14299">
    <property type="entry name" value="PP2"/>
    <property type="match status" value="1"/>
</dbReference>